<evidence type="ECO:0000313" key="5">
    <source>
        <dbReference type="EMBL" id="OMJ16919.1"/>
    </source>
</evidence>
<evidence type="ECO:0000256" key="2">
    <source>
        <dbReference type="ARBA" id="ARBA00022598"/>
    </source>
</evidence>
<comment type="similarity">
    <text evidence="1">Belongs to the ATP-dependent AMP-binding enzyme family.</text>
</comment>
<dbReference type="InterPro" id="IPR025110">
    <property type="entry name" value="AMP-bd_C"/>
</dbReference>
<keyword evidence="2 5" id="KW-0436">Ligase</keyword>
<feature type="domain" description="AMP-binding enzyme C-terminal" evidence="4">
    <location>
        <begin position="456"/>
        <end position="541"/>
    </location>
</feature>
<comment type="caution">
    <text evidence="5">The sequence shown here is derived from an EMBL/GenBank/DDBJ whole genome shotgun (WGS) entry which is preliminary data.</text>
</comment>
<dbReference type="Gene3D" id="3.30.300.30">
    <property type="match status" value="1"/>
</dbReference>
<dbReference type="InterPro" id="IPR045851">
    <property type="entry name" value="AMP-bd_C_sf"/>
</dbReference>
<dbReference type="PANTHER" id="PTHR24096">
    <property type="entry name" value="LONG-CHAIN-FATTY-ACID--COA LIGASE"/>
    <property type="match status" value="1"/>
</dbReference>
<proteinExistence type="inferred from homology"/>
<evidence type="ECO:0000259" key="3">
    <source>
        <dbReference type="Pfam" id="PF00501"/>
    </source>
</evidence>
<dbReference type="InterPro" id="IPR000873">
    <property type="entry name" value="AMP-dep_synth/lig_dom"/>
</dbReference>
<organism evidence="5 6">
    <name type="scientific">Smittium culicis</name>
    <dbReference type="NCBI Taxonomy" id="133412"/>
    <lineage>
        <taxon>Eukaryota</taxon>
        <taxon>Fungi</taxon>
        <taxon>Fungi incertae sedis</taxon>
        <taxon>Zoopagomycota</taxon>
        <taxon>Kickxellomycotina</taxon>
        <taxon>Harpellomycetes</taxon>
        <taxon>Harpellales</taxon>
        <taxon>Legeriomycetaceae</taxon>
        <taxon>Smittium</taxon>
    </lineage>
</organism>
<name>A0A1R1XQR0_9FUNG</name>
<dbReference type="Pfam" id="PF13193">
    <property type="entry name" value="AMP-binding_C"/>
    <property type="match status" value="1"/>
</dbReference>
<dbReference type="OrthoDB" id="10253115at2759"/>
<protein>
    <submittedName>
        <fullName evidence="5">Putative 4-coumarate-CoA ligase 1</fullName>
    </submittedName>
</protein>
<dbReference type="Proteomes" id="UP000187429">
    <property type="component" value="Unassembled WGS sequence"/>
</dbReference>
<evidence type="ECO:0000313" key="6">
    <source>
        <dbReference type="Proteomes" id="UP000187429"/>
    </source>
</evidence>
<sequence>MIFKSLLPDAQIPNVDFATYILEEGKRRFAQNKNPNNYALFDCQSNQALTIHQLDDLTQKFASALYNKLGFKNNDTLLLYSPNSSNFVITCLGTLKLGGVVTFSNPAYNPRELAHQISDSKPSFIATCVENLPTLFEAINISKRNIPLSNIILIDAVEVKHPKLTTISQFYDSRPFPRFSISSFNELENKYAFLPYSSGTTGLSKGVILSHKNIVSNVIQTNIYATLNNWHNDPTQIHRYIGVLPWYHIYGLVICLFSGLANGVGVVSLPKFEMKSFLETVQTHRISIGHLVPPILINLVNEPIVKNYDISSLKFITTAAAPIGKELMINLANRFKEIKIVKIYGVTESSPIISCAPYWNNSIESSGILTCNQEAKVIDEDGNELDVGQIGELLFRGPNIMLGYLNNPSATSSTLDKDNFLHTGDIGYIDEFGNLFVVDRKKELIKYKGFQVPPAELEALLLGNDDVADAAVIGIYVDEQATEVPKAFVTLKSKHANLSESEKTAVSDRIREWVNSKVSNHKKLRGGVQIIDIIPKSAAGKILRRVLRDTYKGDNKLFKTTKAKL</sequence>
<dbReference type="EMBL" id="LSSM01003741">
    <property type="protein sequence ID" value="OMJ16919.1"/>
    <property type="molecule type" value="Genomic_DNA"/>
</dbReference>
<evidence type="ECO:0000259" key="4">
    <source>
        <dbReference type="Pfam" id="PF13193"/>
    </source>
</evidence>
<dbReference type="Gene3D" id="3.40.50.980">
    <property type="match status" value="2"/>
</dbReference>
<dbReference type="GO" id="GO:0016405">
    <property type="term" value="F:CoA-ligase activity"/>
    <property type="evidence" value="ECO:0007669"/>
    <property type="project" value="TreeGrafter"/>
</dbReference>
<dbReference type="CDD" id="cd05911">
    <property type="entry name" value="Firefly_Luc_like"/>
    <property type="match status" value="1"/>
</dbReference>
<dbReference type="SUPFAM" id="SSF56801">
    <property type="entry name" value="Acetyl-CoA synthetase-like"/>
    <property type="match status" value="1"/>
</dbReference>
<feature type="domain" description="AMP-dependent synthetase/ligase" evidence="3">
    <location>
        <begin position="31"/>
        <end position="405"/>
    </location>
</feature>
<dbReference type="InterPro" id="IPR020845">
    <property type="entry name" value="AMP-binding_CS"/>
</dbReference>
<gene>
    <name evidence="5" type="ORF">AYI69_g7644</name>
</gene>
<dbReference type="Pfam" id="PF00501">
    <property type="entry name" value="AMP-binding"/>
    <property type="match status" value="1"/>
</dbReference>
<dbReference type="PROSITE" id="PS00455">
    <property type="entry name" value="AMP_BINDING"/>
    <property type="match status" value="1"/>
</dbReference>
<dbReference type="PANTHER" id="PTHR24096:SF149">
    <property type="entry name" value="AMP-BINDING DOMAIN-CONTAINING PROTEIN-RELATED"/>
    <property type="match status" value="1"/>
</dbReference>
<keyword evidence="6" id="KW-1185">Reference proteome</keyword>
<dbReference type="Gene3D" id="2.30.38.10">
    <property type="entry name" value="Luciferase, Domain 3"/>
    <property type="match status" value="1"/>
</dbReference>
<accession>A0A1R1XQR0</accession>
<evidence type="ECO:0000256" key="1">
    <source>
        <dbReference type="ARBA" id="ARBA00006432"/>
    </source>
</evidence>
<dbReference type="AlphaFoldDB" id="A0A1R1XQR0"/>
<reference evidence="6" key="1">
    <citation type="submission" date="2017-01" db="EMBL/GenBank/DDBJ databases">
        <authorList>
            <person name="Wang Y."/>
            <person name="White M."/>
            <person name="Kvist S."/>
            <person name="Moncalvo J.-M."/>
        </authorList>
    </citation>
    <scope>NUCLEOTIDE SEQUENCE [LARGE SCALE GENOMIC DNA]</scope>
    <source>
        <strain evidence="6">ID-206-W2</strain>
    </source>
</reference>